<dbReference type="RefSeq" id="WP_136841882.1">
    <property type="nucleotide sequence ID" value="NZ_SWBR01000003.1"/>
</dbReference>
<gene>
    <name evidence="1" type="ORF">FA048_13535</name>
</gene>
<evidence type="ECO:0000313" key="2">
    <source>
        <dbReference type="Proteomes" id="UP000309488"/>
    </source>
</evidence>
<name>A0A4V5NZD6_9SPHI</name>
<protein>
    <submittedName>
        <fullName evidence="1">Glycosyltransferase family 4 protein</fullName>
    </submittedName>
</protein>
<comment type="caution">
    <text evidence="1">The sequence shown here is derived from an EMBL/GenBank/DDBJ whole genome shotgun (WGS) entry which is preliminary data.</text>
</comment>
<dbReference type="Gene3D" id="3.40.50.2000">
    <property type="entry name" value="Glycogen Phosphorylase B"/>
    <property type="match status" value="1"/>
</dbReference>
<dbReference type="OrthoDB" id="1406894at2"/>
<dbReference type="Proteomes" id="UP000309488">
    <property type="component" value="Unassembled WGS sequence"/>
</dbReference>
<dbReference type="GO" id="GO:0016740">
    <property type="term" value="F:transferase activity"/>
    <property type="evidence" value="ECO:0007669"/>
    <property type="project" value="UniProtKB-KW"/>
</dbReference>
<organism evidence="1 2">
    <name type="scientific">Pedobacter polaris</name>
    <dbReference type="NCBI Taxonomy" id="2571273"/>
    <lineage>
        <taxon>Bacteria</taxon>
        <taxon>Pseudomonadati</taxon>
        <taxon>Bacteroidota</taxon>
        <taxon>Sphingobacteriia</taxon>
        <taxon>Sphingobacteriales</taxon>
        <taxon>Sphingobacteriaceae</taxon>
        <taxon>Pedobacter</taxon>
    </lineage>
</organism>
<dbReference type="EMBL" id="SWBR01000003">
    <property type="protein sequence ID" value="TKC08175.1"/>
    <property type="molecule type" value="Genomic_DNA"/>
</dbReference>
<sequence>MKSILILTSGQPSINPRLVKEADALADAGYKVTVIYQHWTEWATKLDETILQNSKWEAICIGGSPTSNRFMYWETRLLHKASKLLVKWFGLRDKISELALGRCTLLLMQKAKNIPADLYIAHNLAALPAAVVAAKKNHSKCGFDAEDFHRNETSDDKLNPAVLLNTYIEDKYIKQLDYFTSASPLISSAYKELYPSLAPTNILNVFPRQANHTLKMPKNGSLRLFWFSQTIGLKRGLEEVIKAMGILKAHAIELHLLGNIDVSIRNHFSTILQENGLENNVIFYYPPIPADEIFSFASKFDIGLATEISTPKNRDICLTNKIFTYVQAGLAIIASDTAAQKQFMAEYANMGEVYEKKDPVSLVRIIKNCIENEELLIQYQQQSFKYANETLNWEIEKEKFLSIINQQLVAKSS</sequence>
<keyword evidence="2" id="KW-1185">Reference proteome</keyword>
<accession>A0A4V5NZD6</accession>
<dbReference type="SUPFAM" id="SSF53756">
    <property type="entry name" value="UDP-Glycosyltransferase/glycogen phosphorylase"/>
    <property type="match status" value="1"/>
</dbReference>
<proteinExistence type="predicted"/>
<dbReference type="AlphaFoldDB" id="A0A4V5NZD6"/>
<keyword evidence="1" id="KW-0808">Transferase</keyword>
<reference evidence="1 2" key="1">
    <citation type="submission" date="2019-04" db="EMBL/GenBank/DDBJ databases">
        <title>Pedobacter sp. RP-3-22 sp. nov., isolated from Arctic soil.</title>
        <authorList>
            <person name="Dahal R.H."/>
            <person name="Kim D.-U."/>
        </authorList>
    </citation>
    <scope>NUCLEOTIDE SEQUENCE [LARGE SCALE GENOMIC DNA]</scope>
    <source>
        <strain evidence="1 2">RP-3-22</strain>
    </source>
</reference>
<evidence type="ECO:0000313" key="1">
    <source>
        <dbReference type="EMBL" id="TKC08175.1"/>
    </source>
</evidence>